<name>L1IQC2_GUITC</name>
<feature type="signal peptide" evidence="1">
    <location>
        <begin position="1"/>
        <end position="20"/>
    </location>
</feature>
<keyword evidence="4" id="KW-1185">Reference proteome</keyword>
<evidence type="ECO:0000313" key="3">
    <source>
        <dbReference type="EnsemblProtists" id="EKX38084"/>
    </source>
</evidence>
<evidence type="ECO:0000313" key="2">
    <source>
        <dbReference type="EMBL" id="EKX38084.1"/>
    </source>
</evidence>
<reference evidence="2 4" key="1">
    <citation type="journal article" date="2012" name="Nature">
        <title>Algal genomes reveal evolutionary mosaicism and the fate of nucleomorphs.</title>
        <authorList>
            <consortium name="DOE Joint Genome Institute"/>
            <person name="Curtis B.A."/>
            <person name="Tanifuji G."/>
            <person name="Burki F."/>
            <person name="Gruber A."/>
            <person name="Irimia M."/>
            <person name="Maruyama S."/>
            <person name="Arias M.C."/>
            <person name="Ball S.G."/>
            <person name="Gile G.H."/>
            <person name="Hirakawa Y."/>
            <person name="Hopkins J.F."/>
            <person name="Kuo A."/>
            <person name="Rensing S.A."/>
            <person name="Schmutz J."/>
            <person name="Symeonidi A."/>
            <person name="Elias M."/>
            <person name="Eveleigh R.J."/>
            <person name="Herman E.K."/>
            <person name="Klute M.J."/>
            <person name="Nakayama T."/>
            <person name="Obornik M."/>
            <person name="Reyes-Prieto A."/>
            <person name="Armbrust E.V."/>
            <person name="Aves S.J."/>
            <person name="Beiko R.G."/>
            <person name="Coutinho P."/>
            <person name="Dacks J.B."/>
            <person name="Durnford D.G."/>
            <person name="Fast N.M."/>
            <person name="Green B.R."/>
            <person name="Grisdale C.J."/>
            <person name="Hempel F."/>
            <person name="Henrissat B."/>
            <person name="Hoppner M.P."/>
            <person name="Ishida K."/>
            <person name="Kim E."/>
            <person name="Koreny L."/>
            <person name="Kroth P.G."/>
            <person name="Liu Y."/>
            <person name="Malik S.B."/>
            <person name="Maier U.G."/>
            <person name="McRose D."/>
            <person name="Mock T."/>
            <person name="Neilson J.A."/>
            <person name="Onodera N.T."/>
            <person name="Poole A.M."/>
            <person name="Pritham E.J."/>
            <person name="Richards T.A."/>
            <person name="Rocap G."/>
            <person name="Roy S.W."/>
            <person name="Sarai C."/>
            <person name="Schaack S."/>
            <person name="Shirato S."/>
            <person name="Slamovits C.H."/>
            <person name="Spencer D.F."/>
            <person name="Suzuki S."/>
            <person name="Worden A.Z."/>
            <person name="Zauner S."/>
            <person name="Barry K."/>
            <person name="Bell C."/>
            <person name="Bharti A.K."/>
            <person name="Crow J.A."/>
            <person name="Grimwood J."/>
            <person name="Kramer R."/>
            <person name="Lindquist E."/>
            <person name="Lucas S."/>
            <person name="Salamov A."/>
            <person name="McFadden G.I."/>
            <person name="Lane C.E."/>
            <person name="Keeling P.J."/>
            <person name="Gray M.W."/>
            <person name="Grigoriev I.V."/>
            <person name="Archibald J.M."/>
        </authorList>
    </citation>
    <scope>NUCLEOTIDE SEQUENCE</scope>
    <source>
        <strain evidence="2 4">CCMP2712</strain>
    </source>
</reference>
<reference evidence="3" key="3">
    <citation type="submission" date="2015-06" db="UniProtKB">
        <authorList>
            <consortium name="EnsemblProtists"/>
        </authorList>
    </citation>
    <scope>IDENTIFICATION</scope>
</reference>
<dbReference type="EMBL" id="JH993052">
    <property type="protein sequence ID" value="EKX38084.1"/>
    <property type="molecule type" value="Genomic_DNA"/>
</dbReference>
<organism evidence="2">
    <name type="scientific">Guillardia theta (strain CCMP2712)</name>
    <name type="common">Cryptophyte</name>
    <dbReference type="NCBI Taxonomy" id="905079"/>
    <lineage>
        <taxon>Eukaryota</taxon>
        <taxon>Cryptophyceae</taxon>
        <taxon>Pyrenomonadales</taxon>
        <taxon>Geminigeraceae</taxon>
        <taxon>Guillardia</taxon>
    </lineage>
</organism>
<gene>
    <name evidence="2" type="ORF">GUITHDRAFT_144573</name>
</gene>
<sequence length="462" mass="50333">MARNPLLASLLLLMLHTSSPFMSPLSARMMWKTGSACRRAMLLLMEPPRRVQGGGGFPITPLQDWNEIERRVPLGTCSAGNTEQGTSDWVLLTDKRSTLREIFDVELRSTLGAVEVEWGVWSLKARPGQDELRSLACSRALVRVLVGPCRDADEICEAVGDSSLCLGDTTSWTMHHERISDCQHAGAKVRTSEIVCSLARKIKGGEALPHSNVHLRFILLECASGLSLGLGYWSRQDESFLDFRGSKPFTFNAALEPDVATAVINVLRSRCRVQAAAGGWGVVNACSGSGTLLFAALKGGASWVLGVDKNLRCVEGAIENLEYFGYQTSLLDQENVEERVRAVKDGGEAFLIHGDLEGLGEKEAMIGKILHEKGNTIGIVADLPFGKNLVTHEEALRAIVRGVRRIAGEQVVCLISGDDISALILDNDFDIIEQARSFNGKHYVLYMTFALARCGSSVEDTS</sequence>
<dbReference type="RefSeq" id="XP_005825064.1">
    <property type="nucleotide sequence ID" value="XM_005825007.1"/>
</dbReference>
<protein>
    <submittedName>
        <fullName evidence="2 3">Uncharacterized protein</fullName>
    </submittedName>
</protein>
<evidence type="ECO:0000256" key="1">
    <source>
        <dbReference type="SAM" id="SignalP"/>
    </source>
</evidence>
<accession>L1IQC2</accession>
<dbReference type="SUPFAM" id="SSF53335">
    <property type="entry name" value="S-adenosyl-L-methionine-dependent methyltransferases"/>
    <property type="match status" value="1"/>
</dbReference>
<dbReference type="Proteomes" id="UP000011087">
    <property type="component" value="Unassembled WGS sequence"/>
</dbReference>
<evidence type="ECO:0000313" key="4">
    <source>
        <dbReference type="Proteomes" id="UP000011087"/>
    </source>
</evidence>
<dbReference type="Gene3D" id="3.40.50.150">
    <property type="entry name" value="Vaccinia Virus protein VP39"/>
    <property type="match status" value="1"/>
</dbReference>
<dbReference type="PaxDb" id="55529-EKX38084"/>
<dbReference type="HOGENOM" id="CLU_592448_0_0_1"/>
<keyword evidence="1" id="KW-0732">Signal</keyword>
<dbReference type="KEGG" id="gtt:GUITHDRAFT_144573"/>
<dbReference type="EnsemblProtists" id="EKX38084">
    <property type="protein sequence ID" value="EKX38084"/>
    <property type="gene ID" value="GUITHDRAFT_144573"/>
</dbReference>
<dbReference type="AlphaFoldDB" id="L1IQC2"/>
<proteinExistence type="predicted"/>
<dbReference type="InterPro" id="IPR029063">
    <property type="entry name" value="SAM-dependent_MTases_sf"/>
</dbReference>
<dbReference type="GeneID" id="17294756"/>
<feature type="chain" id="PRO_5008770293" evidence="1">
    <location>
        <begin position="21"/>
        <end position="462"/>
    </location>
</feature>
<reference evidence="4" key="2">
    <citation type="submission" date="2012-11" db="EMBL/GenBank/DDBJ databases">
        <authorList>
            <person name="Kuo A."/>
            <person name="Curtis B.A."/>
            <person name="Tanifuji G."/>
            <person name="Burki F."/>
            <person name="Gruber A."/>
            <person name="Irimia M."/>
            <person name="Maruyama S."/>
            <person name="Arias M.C."/>
            <person name="Ball S.G."/>
            <person name="Gile G.H."/>
            <person name="Hirakawa Y."/>
            <person name="Hopkins J.F."/>
            <person name="Rensing S.A."/>
            <person name="Schmutz J."/>
            <person name="Symeonidi A."/>
            <person name="Elias M."/>
            <person name="Eveleigh R.J."/>
            <person name="Herman E.K."/>
            <person name="Klute M.J."/>
            <person name="Nakayama T."/>
            <person name="Obornik M."/>
            <person name="Reyes-Prieto A."/>
            <person name="Armbrust E.V."/>
            <person name="Aves S.J."/>
            <person name="Beiko R.G."/>
            <person name="Coutinho P."/>
            <person name="Dacks J.B."/>
            <person name="Durnford D.G."/>
            <person name="Fast N.M."/>
            <person name="Green B.R."/>
            <person name="Grisdale C."/>
            <person name="Hempe F."/>
            <person name="Henrissat B."/>
            <person name="Hoppner M.P."/>
            <person name="Ishida K.-I."/>
            <person name="Kim E."/>
            <person name="Koreny L."/>
            <person name="Kroth P.G."/>
            <person name="Liu Y."/>
            <person name="Malik S.-B."/>
            <person name="Maier U.G."/>
            <person name="McRose D."/>
            <person name="Mock T."/>
            <person name="Neilson J.A."/>
            <person name="Onodera N.T."/>
            <person name="Poole A.M."/>
            <person name="Pritham E.J."/>
            <person name="Richards T.A."/>
            <person name="Rocap G."/>
            <person name="Roy S.W."/>
            <person name="Sarai C."/>
            <person name="Schaack S."/>
            <person name="Shirato S."/>
            <person name="Slamovits C.H."/>
            <person name="Spencer D.F."/>
            <person name="Suzuki S."/>
            <person name="Worden A.Z."/>
            <person name="Zauner S."/>
            <person name="Barry K."/>
            <person name="Bell C."/>
            <person name="Bharti A.K."/>
            <person name="Crow J.A."/>
            <person name="Grimwood J."/>
            <person name="Kramer R."/>
            <person name="Lindquist E."/>
            <person name="Lucas S."/>
            <person name="Salamov A."/>
            <person name="McFadden G.I."/>
            <person name="Lane C.E."/>
            <person name="Keeling P.J."/>
            <person name="Gray M.W."/>
            <person name="Grigoriev I.V."/>
            <person name="Archibald J.M."/>
        </authorList>
    </citation>
    <scope>NUCLEOTIDE SEQUENCE</scope>
    <source>
        <strain evidence="4">CCMP2712</strain>
    </source>
</reference>